<evidence type="ECO:0000256" key="13">
    <source>
        <dbReference type="ARBA" id="ARBA00022694"/>
    </source>
</evidence>
<dbReference type="InterPro" id="IPR001296">
    <property type="entry name" value="Glyco_trans_1"/>
</dbReference>
<feature type="domain" description="Glycosyl transferase family 1" evidence="19">
    <location>
        <begin position="933"/>
        <end position="1080"/>
    </location>
</feature>
<dbReference type="InterPro" id="IPR015943">
    <property type="entry name" value="WD40/YVTN_repeat-like_dom_sf"/>
</dbReference>
<evidence type="ECO:0000256" key="5">
    <source>
        <dbReference type="ARBA" id="ARBA00005881"/>
    </source>
</evidence>
<evidence type="ECO:0000256" key="18">
    <source>
        <dbReference type="SAM" id="Phobius"/>
    </source>
</evidence>
<dbReference type="EMBL" id="JAPWDV010000001">
    <property type="protein sequence ID" value="KAJ6224662.1"/>
    <property type="molecule type" value="Genomic_DNA"/>
</dbReference>
<feature type="domain" description="PIGA GPI anchor biosynthesis" evidence="20">
    <location>
        <begin position="781"/>
        <end position="870"/>
    </location>
</feature>
<evidence type="ECO:0000256" key="7">
    <source>
        <dbReference type="ARBA" id="ARBA00020267"/>
    </source>
</evidence>
<dbReference type="SUPFAM" id="SSF53756">
    <property type="entry name" value="UDP-Glycosyltransferase/glycogen phosphorylase"/>
    <property type="match status" value="1"/>
</dbReference>
<comment type="pathway">
    <text evidence="3">Glycolipid biosynthesis; glycosylphosphatidylinositol-anchor biosynthesis.</text>
</comment>
<evidence type="ECO:0000256" key="11">
    <source>
        <dbReference type="ARBA" id="ARBA00022676"/>
    </source>
</evidence>
<dbReference type="GO" id="GO:0000506">
    <property type="term" value="C:glycosylphosphatidylinositol-N-acetylglucosaminyltransferase (GPI-GnT) complex"/>
    <property type="evidence" value="ECO:0007669"/>
    <property type="project" value="InterPro"/>
</dbReference>
<evidence type="ECO:0000256" key="8">
    <source>
        <dbReference type="ARBA" id="ARBA00022490"/>
    </source>
</evidence>
<evidence type="ECO:0000256" key="4">
    <source>
        <dbReference type="ARBA" id="ARBA00005043"/>
    </source>
</evidence>
<keyword evidence="15" id="KW-0539">Nucleus</keyword>
<evidence type="ECO:0000256" key="1">
    <source>
        <dbReference type="ARBA" id="ARBA00004123"/>
    </source>
</evidence>
<dbReference type="InterPro" id="IPR036322">
    <property type="entry name" value="WD40_repeat_dom_sf"/>
</dbReference>
<keyword evidence="10 17" id="KW-0853">WD repeat</keyword>
<evidence type="ECO:0000256" key="9">
    <source>
        <dbReference type="ARBA" id="ARBA00022502"/>
    </source>
</evidence>
<evidence type="ECO:0000259" key="20">
    <source>
        <dbReference type="Pfam" id="PF08288"/>
    </source>
</evidence>
<keyword evidence="18" id="KW-0472">Membrane</keyword>
<evidence type="ECO:0000256" key="15">
    <source>
        <dbReference type="ARBA" id="ARBA00023242"/>
    </source>
</evidence>
<dbReference type="Pfam" id="PF00400">
    <property type="entry name" value="WD40"/>
    <property type="match status" value="6"/>
</dbReference>
<evidence type="ECO:0000256" key="2">
    <source>
        <dbReference type="ARBA" id="ARBA00004496"/>
    </source>
</evidence>
<dbReference type="AlphaFoldDB" id="A0A9Q0MFE6"/>
<dbReference type="GO" id="GO:0006506">
    <property type="term" value="P:GPI anchor biosynthetic process"/>
    <property type="evidence" value="ECO:0007669"/>
    <property type="project" value="UniProtKB-KW"/>
</dbReference>
<organism evidence="21 22">
    <name type="scientific">Blomia tropicalis</name>
    <name type="common">Mite</name>
    <dbReference type="NCBI Taxonomy" id="40697"/>
    <lineage>
        <taxon>Eukaryota</taxon>
        <taxon>Metazoa</taxon>
        <taxon>Ecdysozoa</taxon>
        <taxon>Arthropoda</taxon>
        <taxon>Chelicerata</taxon>
        <taxon>Arachnida</taxon>
        <taxon>Acari</taxon>
        <taxon>Acariformes</taxon>
        <taxon>Sarcoptiformes</taxon>
        <taxon>Astigmata</taxon>
        <taxon>Glycyphagoidea</taxon>
        <taxon>Echimyopodidae</taxon>
        <taxon>Blomia</taxon>
    </lineage>
</organism>
<comment type="caution">
    <text evidence="21">The sequence shown here is derived from an EMBL/GenBank/DDBJ whole genome shotgun (WGS) entry which is preliminary data.</text>
</comment>
<keyword evidence="22" id="KW-1185">Reference proteome</keyword>
<keyword evidence="13" id="KW-0819">tRNA processing</keyword>
<name>A0A9Q0MFE6_BLOTA</name>
<evidence type="ECO:0000313" key="21">
    <source>
        <dbReference type="EMBL" id="KAJ6224662.1"/>
    </source>
</evidence>
<dbReference type="OrthoDB" id="27911at2759"/>
<keyword evidence="18" id="KW-0812">Transmembrane</keyword>
<dbReference type="CDD" id="cd03796">
    <property type="entry name" value="GT4_PIG-A-like"/>
    <property type="match status" value="1"/>
</dbReference>
<gene>
    <name evidence="21" type="ORF">RDWZM_003207</name>
</gene>
<proteinExistence type="inferred from homology"/>
<dbReference type="PANTHER" id="PTHR44111">
    <property type="entry name" value="ELONGATOR COMPLEX PROTEIN 2"/>
    <property type="match status" value="1"/>
</dbReference>
<evidence type="ECO:0000256" key="14">
    <source>
        <dbReference type="ARBA" id="ARBA00022737"/>
    </source>
</evidence>
<dbReference type="Pfam" id="PF00534">
    <property type="entry name" value="Glycos_transf_1"/>
    <property type="match status" value="1"/>
</dbReference>
<comment type="pathway">
    <text evidence="4">tRNA modification; 5-methoxycarbonylmethyl-2-thiouridine-tRNA biosynthesis.</text>
</comment>
<keyword evidence="11" id="KW-0328">Glycosyltransferase</keyword>
<dbReference type="FunFam" id="2.130.10.10:FF:000400">
    <property type="entry name" value="Elongator acetyltransferase complex subunit 2"/>
    <property type="match status" value="1"/>
</dbReference>
<keyword evidence="8" id="KW-0963">Cytoplasm</keyword>
<dbReference type="SUPFAM" id="SSF50978">
    <property type="entry name" value="WD40 repeat-like"/>
    <property type="match status" value="3"/>
</dbReference>
<keyword evidence="12" id="KW-0808">Transferase</keyword>
<feature type="repeat" description="WD" evidence="17">
    <location>
        <begin position="618"/>
        <end position="659"/>
    </location>
</feature>
<evidence type="ECO:0000259" key="19">
    <source>
        <dbReference type="Pfam" id="PF00534"/>
    </source>
</evidence>
<dbReference type="Gene3D" id="2.130.10.10">
    <property type="entry name" value="YVTN repeat-like/Quinoprotein amine dehydrogenase"/>
    <property type="match status" value="3"/>
</dbReference>
<keyword evidence="18" id="KW-1133">Transmembrane helix</keyword>
<dbReference type="GO" id="GO:0005634">
    <property type="term" value="C:nucleus"/>
    <property type="evidence" value="ECO:0007669"/>
    <property type="project" value="UniProtKB-SubCell"/>
</dbReference>
<reference evidence="21" key="1">
    <citation type="submission" date="2022-12" db="EMBL/GenBank/DDBJ databases">
        <title>Genome assemblies of Blomia tropicalis.</title>
        <authorList>
            <person name="Cui Y."/>
        </authorList>
    </citation>
    <scope>NUCLEOTIDE SEQUENCE</scope>
    <source>
        <tissue evidence="21">Adult mites</tissue>
    </source>
</reference>
<evidence type="ECO:0000256" key="17">
    <source>
        <dbReference type="PROSITE-ProRule" id="PRU00221"/>
    </source>
</evidence>
<dbReference type="Pfam" id="PF08288">
    <property type="entry name" value="PIGA"/>
    <property type="match status" value="1"/>
</dbReference>
<evidence type="ECO:0000313" key="22">
    <source>
        <dbReference type="Proteomes" id="UP001142055"/>
    </source>
</evidence>
<dbReference type="InterPro" id="IPR039507">
    <property type="entry name" value="PIG-A/GPI3"/>
</dbReference>
<evidence type="ECO:0000256" key="10">
    <source>
        <dbReference type="ARBA" id="ARBA00022574"/>
    </source>
</evidence>
<feature type="repeat" description="WD" evidence="17">
    <location>
        <begin position="568"/>
        <end position="609"/>
    </location>
</feature>
<dbReference type="InterPro" id="IPR001680">
    <property type="entry name" value="WD40_rpt"/>
</dbReference>
<comment type="subcellular location">
    <subcellularLocation>
        <location evidence="2">Cytoplasm</location>
    </subcellularLocation>
    <subcellularLocation>
        <location evidence="1">Nucleus</location>
    </subcellularLocation>
</comment>
<evidence type="ECO:0000256" key="3">
    <source>
        <dbReference type="ARBA" id="ARBA00004687"/>
    </source>
</evidence>
<evidence type="ECO:0000256" key="16">
    <source>
        <dbReference type="ARBA" id="ARBA00032160"/>
    </source>
</evidence>
<dbReference type="GO" id="GO:0033588">
    <property type="term" value="C:elongator holoenzyme complex"/>
    <property type="evidence" value="ECO:0007669"/>
    <property type="project" value="InterPro"/>
</dbReference>
<feature type="repeat" description="WD" evidence="17">
    <location>
        <begin position="263"/>
        <end position="297"/>
    </location>
</feature>
<dbReference type="GO" id="GO:0002098">
    <property type="term" value="P:tRNA wobble uridine modification"/>
    <property type="evidence" value="ECO:0007669"/>
    <property type="project" value="InterPro"/>
</dbReference>
<comment type="similarity">
    <text evidence="5">Belongs to the WD repeat ELP2 family.</text>
</comment>
<keyword evidence="14" id="KW-0677">Repeat</keyword>
<dbReference type="PROSITE" id="PS50082">
    <property type="entry name" value="WD_REPEATS_2"/>
    <property type="match status" value="4"/>
</dbReference>
<keyword evidence="9" id="KW-0337">GPI-anchor biosynthesis</keyword>
<dbReference type="SMART" id="SM00320">
    <property type="entry name" value="WD40"/>
    <property type="match status" value="8"/>
</dbReference>
<dbReference type="FunFam" id="3.40.50.2000:FF:000026">
    <property type="entry name" value="Phosphatidylinositol N-acetylglucosaminyltransferase subunit A"/>
    <property type="match status" value="1"/>
</dbReference>
<dbReference type="InterPro" id="IPR037289">
    <property type="entry name" value="Elp2"/>
</dbReference>
<sequence>MEITNFENVYTHCSVNRYPHCIDCKNKIICFATSNSIAIYDLTKRKVVELCNRHTGLVNSVRWIGFNEKYFISSSIDKSCIIWKYVGDYQYEVNYVLFNKNNDVVIVSDSINYETENGISFFSVSSHNDQTLCFWKDDILLQSKEVKGFVFDVKIFNQLLIPGIVVLTAGSNELVNIHRFNIKNNQLDLLITLKGHNDWIKSIDLYQLKNDRIMLASASQDFLIRVYNIMQSDENVDLHQQSFVLNDNAENHKKFVVNLETVLSGHEGWVTNVKWHFHEEKLYLLSSSMDKTIVLWEQMGNDVDCIWNEKVRFGEVGGNAIGFIDCFTIPSLNMIAGHSFNGAVNLWKHDTSSDHWKASFSITGHFDEVTDLVWEPEGEFFLTCSTDQTTRLHIEWFHDGTASWHEIGRPQIHGYDLKCLAMAGRFKFISGADEKVIRIFNATKYVVESLQQITGNEYSVNESNDASQLAECAMVPALGLSNSAVYDRNQISDEFNSKLFNIPPTEEILLQNTLWNETQKLYGHGYEIFAIAVNNKASLLASACKASSMTHAAIILWDLETCKQLSQLVSHNLTVTQVCFSPDDRFLLSVSRDRTWALFDMTSENGEYTRIAFSNKKTGIHSRIIWDCAWTPDSRVFLTSSRDKSVVVWELADKNTSTDPSQLINVNSSHVLNLDDSVTSVDIHHCLISPYLVCLALENGQLLIFSLDLSSGWKKLFDLKCHTKSINRIRFSPKLDEHSNGNVSTMASDFFYPNTGGVESHIYQLSQCLLRKGHKVILITHAYGERTGIRYMTSGLKVYYLPFWVVYNQCTLPTLFTSFPLIRYILIREQINIVHGHSAFSALAHEVMFHAKTLGLKTVFTDHSLFGFADASAIITNKLLKVFLSVCNRVICVSHTGKENTALRAGVDPNRIFVIPNAVDTDIFRPLSTAPNEVKPTKELTIVVVSRLVYRKGIDLLVGVIPHVCAKYPKIKFLIGGEGPKRIIIEEVIERNRLQNQVTLLGPIKHDKVRDVLVMGDIFLNSSLTEAFCMAIVEAAACGLQVVSTQVGGIVEVLPKELIWFAEPSVQGLFEGLQRAINDRTNGSVLPPKVCHEKVKSFYQWDDILKRTLNVYESVKSDPIDPINERIYKFWNFDIATGIFFLFITIICHVMNIIYSYFVPAESIDIAPNFSYQKSFNKKNKL</sequence>
<feature type="transmembrane region" description="Helical" evidence="18">
    <location>
        <begin position="1135"/>
        <end position="1158"/>
    </location>
</feature>
<protein>
    <recommendedName>
        <fullName evidence="7">Elongator complex protein 2</fullName>
        <ecNumber evidence="6">2.4.1.198</ecNumber>
    </recommendedName>
    <alternativeName>
        <fullName evidence="16">GlcNAc-PI synthesis protein</fullName>
    </alternativeName>
</protein>
<evidence type="ECO:0000256" key="6">
    <source>
        <dbReference type="ARBA" id="ARBA00012420"/>
    </source>
</evidence>
<dbReference type="PROSITE" id="PS50294">
    <property type="entry name" value="WD_REPEATS_REGION"/>
    <property type="match status" value="2"/>
</dbReference>
<dbReference type="Gene3D" id="3.40.50.2000">
    <property type="entry name" value="Glycogen Phosphorylase B"/>
    <property type="match status" value="2"/>
</dbReference>
<feature type="repeat" description="WD" evidence="17">
    <location>
        <begin position="362"/>
        <end position="392"/>
    </location>
</feature>
<accession>A0A9Q0MFE6</accession>
<dbReference type="GO" id="GO:0017176">
    <property type="term" value="F:phosphatidylinositol N-acetylglucosaminyltransferase activity"/>
    <property type="evidence" value="ECO:0007669"/>
    <property type="project" value="UniProtKB-EC"/>
</dbReference>
<dbReference type="PANTHER" id="PTHR44111:SF1">
    <property type="entry name" value="ELONGATOR COMPLEX PROTEIN 2"/>
    <property type="match status" value="1"/>
</dbReference>
<evidence type="ECO:0000256" key="12">
    <source>
        <dbReference type="ARBA" id="ARBA00022679"/>
    </source>
</evidence>
<dbReference type="InterPro" id="IPR013234">
    <property type="entry name" value="PIGA_GPI_anchor_biosynthesis"/>
</dbReference>
<dbReference type="Proteomes" id="UP001142055">
    <property type="component" value="Chromosome 1"/>
</dbReference>
<dbReference type="EC" id="2.4.1.198" evidence="6"/>